<dbReference type="InterPro" id="IPR050250">
    <property type="entry name" value="Macrolide_Exporter_MacB"/>
</dbReference>
<feature type="transmembrane region" description="Helical" evidence="7">
    <location>
        <begin position="81"/>
        <end position="102"/>
    </location>
</feature>
<proteinExistence type="inferred from homology"/>
<comment type="subcellular location">
    <subcellularLocation>
        <location evidence="1">Cell membrane</location>
        <topology evidence="1">Multi-pass membrane protein</topology>
    </subcellularLocation>
</comment>
<evidence type="ECO:0000313" key="10">
    <source>
        <dbReference type="Proteomes" id="UP000230392"/>
    </source>
</evidence>
<comment type="caution">
    <text evidence="9">The sequence shown here is derived from an EMBL/GenBank/DDBJ whole genome shotgun (WGS) entry which is preliminary data.</text>
</comment>
<organism evidence="9 10">
    <name type="scientific">bacterium (Candidatus Ratteibacteria) CG23_combo_of_CG06-09_8_20_14_all_48_7</name>
    <dbReference type="NCBI Taxonomy" id="2014292"/>
    <lineage>
        <taxon>Bacteria</taxon>
        <taxon>Candidatus Ratteibacteria</taxon>
    </lineage>
</organism>
<dbReference type="PANTHER" id="PTHR30572">
    <property type="entry name" value="MEMBRANE COMPONENT OF TRANSPORTER-RELATED"/>
    <property type="match status" value="1"/>
</dbReference>
<sequence>MANPVNKQVVLPKKEAFKMSVRNIRIRFGRAIIVSSSVFLGVAFLSSIFTSNLINNVLIKNGPESVRMNLLATASDSLARSIWLVSLSLLVCVVGITNSMLMSVNERSREIGTMKCLGALNRFIMEIFLIESALQGLIGSIAGS</sequence>
<feature type="non-terminal residue" evidence="9">
    <location>
        <position position="144"/>
    </location>
</feature>
<dbReference type="Pfam" id="PF02687">
    <property type="entry name" value="FtsX"/>
    <property type="match status" value="1"/>
</dbReference>
<feature type="domain" description="ABC3 transporter permease C-terminal" evidence="8">
    <location>
        <begin position="85"/>
        <end position="143"/>
    </location>
</feature>
<feature type="transmembrane region" description="Helical" evidence="7">
    <location>
        <begin position="28"/>
        <end position="49"/>
    </location>
</feature>
<gene>
    <name evidence="9" type="ORF">COX46_01465</name>
</gene>
<keyword evidence="2" id="KW-1003">Cell membrane</keyword>
<keyword evidence="5 7" id="KW-0472">Membrane</keyword>
<evidence type="ECO:0000313" key="9">
    <source>
        <dbReference type="EMBL" id="PIP16567.1"/>
    </source>
</evidence>
<protein>
    <recommendedName>
        <fullName evidence="8">ABC3 transporter permease C-terminal domain-containing protein</fullName>
    </recommendedName>
</protein>
<evidence type="ECO:0000256" key="3">
    <source>
        <dbReference type="ARBA" id="ARBA00022692"/>
    </source>
</evidence>
<dbReference type="Proteomes" id="UP000230392">
    <property type="component" value="Unassembled WGS sequence"/>
</dbReference>
<dbReference type="AlphaFoldDB" id="A0A2G9YBG6"/>
<keyword evidence="3 7" id="KW-0812">Transmembrane</keyword>
<dbReference type="InterPro" id="IPR003838">
    <property type="entry name" value="ABC3_permease_C"/>
</dbReference>
<evidence type="ECO:0000256" key="1">
    <source>
        <dbReference type="ARBA" id="ARBA00004651"/>
    </source>
</evidence>
<name>A0A2G9YBG6_9BACT</name>
<evidence type="ECO:0000256" key="5">
    <source>
        <dbReference type="ARBA" id="ARBA00023136"/>
    </source>
</evidence>
<dbReference type="EMBL" id="PCRF01000067">
    <property type="protein sequence ID" value="PIP16567.1"/>
    <property type="molecule type" value="Genomic_DNA"/>
</dbReference>
<accession>A0A2G9YBG6</accession>
<comment type="similarity">
    <text evidence="6">Belongs to the ABC-4 integral membrane protein family.</text>
</comment>
<keyword evidence="4 7" id="KW-1133">Transmembrane helix</keyword>
<dbReference type="GO" id="GO:0005886">
    <property type="term" value="C:plasma membrane"/>
    <property type="evidence" value="ECO:0007669"/>
    <property type="project" value="UniProtKB-SubCell"/>
</dbReference>
<evidence type="ECO:0000256" key="6">
    <source>
        <dbReference type="ARBA" id="ARBA00038076"/>
    </source>
</evidence>
<dbReference type="PANTHER" id="PTHR30572:SF4">
    <property type="entry name" value="ABC TRANSPORTER PERMEASE YTRF"/>
    <property type="match status" value="1"/>
</dbReference>
<evidence type="ECO:0000256" key="4">
    <source>
        <dbReference type="ARBA" id="ARBA00022989"/>
    </source>
</evidence>
<reference evidence="9 10" key="1">
    <citation type="submission" date="2017-09" db="EMBL/GenBank/DDBJ databases">
        <title>Depth-based differentiation of microbial function through sediment-hosted aquifers and enrichment of novel symbionts in the deep terrestrial subsurface.</title>
        <authorList>
            <person name="Probst A.J."/>
            <person name="Ladd B."/>
            <person name="Jarett J.K."/>
            <person name="Geller-Mcgrath D.E."/>
            <person name="Sieber C.M."/>
            <person name="Emerson J.B."/>
            <person name="Anantharaman K."/>
            <person name="Thomas B.C."/>
            <person name="Malmstrom R."/>
            <person name="Stieglmeier M."/>
            <person name="Klingl A."/>
            <person name="Woyke T."/>
            <person name="Ryan C.M."/>
            <person name="Banfield J.F."/>
        </authorList>
    </citation>
    <scope>NUCLEOTIDE SEQUENCE [LARGE SCALE GENOMIC DNA]</scope>
    <source>
        <strain evidence="9">CG23_combo_of_CG06-09_8_20_14_all_48_7</strain>
    </source>
</reference>
<evidence type="ECO:0000256" key="2">
    <source>
        <dbReference type="ARBA" id="ARBA00022475"/>
    </source>
</evidence>
<evidence type="ECO:0000256" key="7">
    <source>
        <dbReference type="SAM" id="Phobius"/>
    </source>
</evidence>
<dbReference type="GO" id="GO:0022857">
    <property type="term" value="F:transmembrane transporter activity"/>
    <property type="evidence" value="ECO:0007669"/>
    <property type="project" value="TreeGrafter"/>
</dbReference>
<evidence type="ECO:0000259" key="8">
    <source>
        <dbReference type="Pfam" id="PF02687"/>
    </source>
</evidence>